<dbReference type="SUPFAM" id="SSF54001">
    <property type="entry name" value="Cysteine proteinases"/>
    <property type="match status" value="1"/>
</dbReference>
<reference evidence="10" key="1">
    <citation type="submission" date="2023-06" db="EMBL/GenBank/DDBJ databases">
        <title>Male Hemibagrus guttatus genome.</title>
        <authorList>
            <person name="Bian C."/>
        </authorList>
    </citation>
    <scope>NUCLEOTIDE SEQUENCE</scope>
    <source>
        <strain evidence="10">Male_cb2023</strain>
        <tissue evidence="10">Muscle</tissue>
    </source>
</reference>
<evidence type="ECO:0000256" key="6">
    <source>
        <dbReference type="SAM" id="MobiDB-lite"/>
    </source>
</evidence>
<evidence type="ECO:0000259" key="7">
    <source>
        <dbReference type="PROSITE" id="PS50003"/>
    </source>
</evidence>
<organism evidence="10 11">
    <name type="scientific">Hemibagrus guttatus</name>
    <dbReference type="NCBI Taxonomy" id="175788"/>
    <lineage>
        <taxon>Eukaryota</taxon>
        <taxon>Metazoa</taxon>
        <taxon>Chordata</taxon>
        <taxon>Craniata</taxon>
        <taxon>Vertebrata</taxon>
        <taxon>Euteleostomi</taxon>
        <taxon>Actinopterygii</taxon>
        <taxon>Neopterygii</taxon>
        <taxon>Teleostei</taxon>
        <taxon>Ostariophysi</taxon>
        <taxon>Siluriformes</taxon>
        <taxon>Bagridae</taxon>
        <taxon>Hemibagrus</taxon>
    </lineage>
</organism>
<dbReference type="Pfam" id="PF22697">
    <property type="entry name" value="SOS1_NGEF_PH"/>
    <property type="match status" value="1"/>
</dbReference>
<dbReference type="InterPro" id="IPR001331">
    <property type="entry name" value="GDS_CDC24_CS"/>
</dbReference>
<dbReference type="SUPFAM" id="SSF48065">
    <property type="entry name" value="DBL homology domain (DH-domain)"/>
    <property type="match status" value="1"/>
</dbReference>
<sequence length="939" mass="107057">QFYGQGLNLLRVNRKQELLYVQDVAFRHQIQKCYEGDKHGARRDGDRFVTFLKKRKQEPSSDAEFSARSSEDYDDDDFPTDLPHDSEGPCNKRVKPVDRSSGVTGIIAPVKTPALKRLGQSIQRSISFRTEARPMPPMPIRSRQKASSFPRRRSSQLWSDTVDSLSQDLSAKEIKRQEVIYEMTQGEKQLIEDLNLVKKVYYEPMLKLDIMTESELGQIFGTLDSLIPLHEDFLARLEGLRGSEKTVGEVGPTLLDWFPCLDAYITYCCNQVGAKALLDQKKQVRRVEEFLRLCQESSFSRKLDLWNFLDLPRSRLVKYPLLLKEIQKSTPHDHPDEDTLPQAMELIQSIITEVNRKTGEAECQFYKRGLSYPEEGQRVPEIHASRFLYCHGELKSTKGQKLHVFLFELVLVLTRPVVQDKEGMVQFQVYRQPLPAAQILLEDLPDGEASSSGSFRSTFTGNDKVKNCFRVSSRGRTKAQSHSLQANDSFNKQQWISCLRQAIIQSRDRDAQASQSKAQLDPEPQLEHIAELSLNSDSKEHNGSMPRAQMDSSCQALCRSLVSQNENIDISQSVLYTSLMGLLLVADKEREQTLGNGQVGLYNTGNTCFLNAIVQCLSHTQGLRDYCLSKTYLQDMCSSREPELMNEFTKVLEGLWCTGEGKRTVNPDRFYRVFKEALPYFSGYSQQDAHEFLRFLLDRLHTEINRRPAHHTATTPEPSYTRSRISEEAAAMWKRYVDKDDSIIVDLFSGQLRSSLHCSVCSHFSNTFDVFCDLSLPIPKTSDSRAGVTLRECLDLFSHEEKLSKENSPMCETCNRCTETTKSLTIQRFPKILVIHLKRFTASRYSIRKSTVPVSFPLTGLDLGPFGPSDCGPVLYDLYALCDHMGTVNMGHYTAVCQDEDGWCCYNDSCVTQISADQLQSNEAYLLFYRLKHNMASRK</sequence>
<dbReference type="InterPro" id="IPR044129">
    <property type="entry name" value="PH_RhoGEF3_XPLN"/>
</dbReference>
<keyword evidence="11" id="KW-1185">Reference proteome</keyword>
<proteinExistence type="inferred from homology"/>
<dbReference type="CDD" id="cd02674">
    <property type="entry name" value="Peptidase_C19R"/>
    <property type="match status" value="1"/>
</dbReference>
<feature type="region of interest" description="Disordered" evidence="6">
    <location>
        <begin position="59"/>
        <end position="98"/>
    </location>
</feature>
<evidence type="ECO:0000256" key="4">
    <source>
        <dbReference type="ARBA" id="ARBA00043905"/>
    </source>
</evidence>
<dbReference type="Proteomes" id="UP001274896">
    <property type="component" value="Unassembled WGS sequence"/>
</dbReference>
<dbReference type="PANTHER" id="PTHR46006:SF3">
    <property type="entry name" value="RHO GUANINE NUCLEOTIDE EXCHANGE FACTOR 3"/>
    <property type="match status" value="1"/>
</dbReference>
<feature type="domain" description="PH" evidence="7">
    <location>
        <begin position="381"/>
        <end position="504"/>
    </location>
</feature>
<dbReference type="EMBL" id="JAUCMX010000017">
    <property type="protein sequence ID" value="KAK3519095.1"/>
    <property type="molecule type" value="Genomic_DNA"/>
</dbReference>
<dbReference type="GO" id="GO:0005737">
    <property type="term" value="C:cytoplasm"/>
    <property type="evidence" value="ECO:0007669"/>
    <property type="project" value="UniProtKB-SubCell"/>
</dbReference>
<dbReference type="GO" id="GO:0035025">
    <property type="term" value="P:positive regulation of Rho protein signal transduction"/>
    <property type="evidence" value="ECO:0007669"/>
    <property type="project" value="TreeGrafter"/>
</dbReference>
<dbReference type="GO" id="GO:0035556">
    <property type="term" value="P:intracellular signal transduction"/>
    <property type="evidence" value="ECO:0007669"/>
    <property type="project" value="InterPro"/>
</dbReference>
<keyword evidence="2" id="KW-0963">Cytoplasm</keyword>
<dbReference type="Gene3D" id="2.30.29.30">
    <property type="entry name" value="Pleckstrin-homology domain (PH domain)/Phosphotyrosine-binding domain (PTB)"/>
    <property type="match status" value="1"/>
</dbReference>
<dbReference type="PANTHER" id="PTHR46006">
    <property type="entry name" value="RHO GUANINE NUCLEOTIDE EXCHANGE FACTOR AT 64C, ISOFORM A"/>
    <property type="match status" value="1"/>
</dbReference>
<keyword evidence="5" id="KW-0833">Ubl conjugation pathway</keyword>
<dbReference type="GO" id="GO:0004843">
    <property type="term" value="F:cysteine-type deubiquitinase activity"/>
    <property type="evidence" value="ECO:0007669"/>
    <property type="project" value="UniProtKB-UniRule"/>
</dbReference>
<protein>
    <recommendedName>
        <fullName evidence="5">Ubiquitin carboxyl-terminal hydrolase</fullName>
        <ecNumber evidence="5">3.4.19.12</ecNumber>
    </recommendedName>
</protein>
<name>A0AAE0QCV3_9TELE</name>
<dbReference type="SMART" id="SM00325">
    <property type="entry name" value="RhoGEF"/>
    <property type="match status" value="1"/>
</dbReference>
<dbReference type="InterPro" id="IPR035899">
    <property type="entry name" value="DBL_dom_sf"/>
</dbReference>
<dbReference type="AlphaFoldDB" id="A0AAE0QCV3"/>
<dbReference type="SUPFAM" id="SSF50729">
    <property type="entry name" value="PH domain-like"/>
    <property type="match status" value="1"/>
</dbReference>
<evidence type="ECO:0000256" key="1">
    <source>
        <dbReference type="ARBA" id="ARBA00004496"/>
    </source>
</evidence>
<evidence type="ECO:0000259" key="9">
    <source>
        <dbReference type="PROSITE" id="PS50235"/>
    </source>
</evidence>
<evidence type="ECO:0000256" key="5">
    <source>
        <dbReference type="RuleBase" id="RU366025"/>
    </source>
</evidence>
<keyword evidence="5" id="KW-0645">Protease</keyword>
<dbReference type="GO" id="GO:0005085">
    <property type="term" value="F:guanyl-nucleotide exchange factor activity"/>
    <property type="evidence" value="ECO:0007669"/>
    <property type="project" value="UniProtKB-KW"/>
</dbReference>
<comment type="catalytic activity">
    <reaction evidence="5">
        <text>Thiol-dependent hydrolysis of ester, thioester, amide, peptide and isopeptide bonds formed by the C-terminal Gly of ubiquitin (a 76-residue protein attached to proteins as an intracellular targeting signal).</text>
        <dbReference type="EC" id="3.4.19.12"/>
    </reaction>
</comment>
<dbReference type="Gene3D" id="1.20.900.10">
    <property type="entry name" value="Dbl homology (DH) domain"/>
    <property type="match status" value="1"/>
</dbReference>
<dbReference type="InterPro" id="IPR001849">
    <property type="entry name" value="PH_domain"/>
</dbReference>
<evidence type="ECO:0000313" key="11">
    <source>
        <dbReference type="Proteomes" id="UP001274896"/>
    </source>
</evidence>
<evidence type="ECO:0000256" key="2">
    <source>
        <dbReference type="ARBA" id="ARBA00022490"/>
    </source>
</evidence>
<dbReference type="InterPro" id="IPR055251">
    <property type="entry name" value="SOS1_NGEF_PH"/>
</dbReference>
<accession>A0AAE0QCV3</accession>
<dbReference type="InterPro" id="IPR028889">
    <property type="entry name" value="USP"/>
</dbReference>
<evidence type="ECO:0000256" key="3">
    <source>
        <dbReference type="ARBA" id="ARBA00022658"/>
    </source>
</evidence>
<dbReference type="InterPro" id="IPR018200">
    <property type="entry name" value="USP_CS"/>
</dbReference>
<dbReference type="InterPro" id="IPR038765">
    <property type="entry name" value="Papain-like_cys_pep_sf"/>
</dbReference>
<dbReference type="GO" id="GO:0006508">
    <property type="term" value="P:proteolysis"/>
    <property type="evidence" value="ECO:0007669"/>
    <property type="project" value="UniProtKB-KW"/>
</dbReference>
<dbReference type="CDD" id="cd00160">
    <property type="entry name" value="RhoGEF"/>
    <property type="match status" value="1"/>
</dbReference>
<dbReference type="InterPro" id="IPR001394">
    <property type="entry name" value="Peptidase_C19_UCH"/>
</dbReference>
<feature type="domain" description="USP" evidence="9">
    <location>
        <begin position="599"/>
        <end position="932"/>
    </location>
</feature>
<evidence type="ECO:0000259" key="8">
    <source>
        <dbReference type="PROSITE" id="PS50010"/>
    </source>
</evidence>
<dbReference type="SMART" id="SM00233">
    <property type="entry name" value="PH"/>
    <property type="match status" value="1"/>
</dbReference>
<evidence type="ECO:0000313" key="10">
    <source>
        <dbReference type="EMBL" id="KAK3519095.1"/>
    </source>
</evidence>
<dbReference type="Pfam" id="PF00621">
    <property type="entry name" value="RhoGEF"/>
    <property type="match status" value="1"/>
</dbReference>
<gene>
    <name evidence="10" type="ORF">QTP70_016322</name>
</gene>
<comment type="caution">
    <text evidence="10">The sequence shown here is derived from an EMBL/GenBank/DDBJ whole genome shotgun (WGS) entry which is preliminary data.</text>
</comment>
<keyword evidence="3" id="KW-0344">Guanine-nucleotide releasing factor</keyword>
<dbReference type="GO" id="GO:0016579">
    <property type="term" value="P:protein deubiquitination"/>
    <property type="evidence" value="ECO:0007669"/>
    <property type="project" value="InterPro"/>
</dbReference>
<comment type="function">
    <text evidence="4">Acts as a guanine nucleotide exchange factor (GEF) for RhoA and RhoB GTPases.</text>
</comment>
<comment type="subcellular location">
    <subcellularLocation>
        <location evidence="1">Cytoplasm</location>
    </subcellularLocation>
</comment>
<dbReference type="InterPro" id="IPR000219">
    <property type="entry name" value="DH_dom"/>
</dbReference>
<dbReference type="Gene3D" id="3.90.70.10">
    <property type="entry name" value="Cysteine proteinases"/>
    <property type="match status" value="1"/>
</dbReference>
<dbReference type="PROSITE" id="PS00973">
    <property type="entry name" value="USP_2"/>
    <property type="match status" value="1"/>
</dbReference>
<dbReference type="InterPro" id="IPR051480">
    <property type="entry name" value="Endocytic_GEF_Adapter"/>
</dbReference>
<comment type="similarity">
    <text evidence="5">Belongs to the peptidase C19 family.</text>
</comment>
<feature type="domain" description="DH" evidence="8">
    <location>
        <begin position="175"/>
        <end position="357"/>
    </location>
</feature>
<dbReference type="PROSITE" id="PS50003">
    <property type="entry name" value="PH_DOMAIN"/>
    <property type="match status" value="1"/>
</dbReference>
<keyword evidence="5" id="KW-0378">Hydrolase</keyword>
<dbReference type="PROSITE" id="PS50235">
    <property type="entry name" value="USP_3"/>
    <property type="match status" value="1"/>
</dbReference>
<keyword evidence="5" id="KW-0788">Thiol protease</keyword>
<dbReference type="CDD" id="cd10572">
    <property type="entry name" value="PH_RhoGEF3_XPLN"/>
    <property type="match status" value="1"/>
</dbReference>
<feature type="non-terminal residue" evidence="10">
    <location>
        <position position="939"/>
    </location>
</feature>
<dbReference type="EC" id="3.4.19.12" evidence="5"/>
<feature type="region of interest" description="Disordered" evidence="6">
    <location>
        <begin position="129"/>
        <end position="155"/>
    </location>
</feature>
<dbReference type="PROSITE" id="PS00972">
    <property type="entry name" value="USP_1"/>
    <property type="match status" value="1"/>
</dbReference>
<dbReference type="InterPro" id="IPR011993">
    <property type="entry name" value="PH-like_dom_sf"/>
</dbReference>
<dbReference type="Pfam" id="PF00443">
    <property type="entry name" value="UCH"/>
    <property type="match status" value="1"/>
</dbReference>
<dbReference type="PROSITE" id="PS50010">
    <property type="entry name" value="DH_2"/>
    <property type="match status" value="1"/>
</dbReference>
<dbReference type="PROSITE" id="PS00741">
    <property type="entry name" value="DH_1"/>
    <property type="match status" value="1"/>
</dbReference>